<name>A0A3M7S1E6_BRAPC</name>
<proteinExistence type="predicted"/>
<evidence type="ECO:0000313" key="1">
    <source>
        <dbReference type="EMBL" id="RNA29450.1"/>
    </source>
</evidence>
<keyword evidence="2" id="KW-1185">Reference proteome</keyword>
<evidence type="ECO:0000313" key="2">
    <source>
        <dbReference type="Proteomes" id="UP000276133"/>
    </source>
</evidence>
<accession>A0A3M7S1E6</accession>
<reference evidence="1 2" key="1">
    <citation type="journal article" date="2018" name="Sci. Rep.">
        <title>Genomic signatures of local adaptation to the degree of environmental predictability in rotifers.</title>
        <authorList>
            <person name="Franch-Gras L."/>
            <person name="Hahn C."/>
            <person name="Garcia-Roger E.M."/>
            <person name="Carmona M.J."/>
            <person name="Serra M."/>
            <person name="Gomez A."/>
        </authorList>
    </citation>
    <scope>NUCLEOTIDE SEQUENCE [LARGE SCALE GENOMIC DNA]</scope>
    <source>
        <strain evidence="1">HYR1</strain>
    </source>
</reference>
<comment type="caution">
    <text evidence="1">The sequence shown here is derived from an EMBL/GenBank/DDBJ whole genome shotgun (WGS) entry which is preliminary data.</text>
</comment>
<organism evidence="1 2">
    <name type="scientific">Brachionus plicatilis</name>
    <name type="common">Marine rotifer</name>
    <name type="synonym">Brachionus muelleri</name>
    <dbReference type="NCBI Taxonomy" id="10195"/>
    <lineage>
        <taxon>Eukaryota</taxon>
        <taxon>Metazoa</taxon>
        <taxon>Spiralia</taxon>
        <taxon>Gnathifera</taxon>
        <taxon>Rotifera</taxon>
        <taxon>Eurotatoria</taxon>
        <taxon>Monogononta</taxon>
        <taxon>Pseudotrocha</taxon>
        <taxon>Ploima</taxon>
        <taxon>Brachionidae</taxon>
        <taxon>Brachionus</taxon>
    </lineage>
</organism>
<dbReference type="EMBL" id="REGN01002222">
    <property type="protein sequence ID" value="RNA29450.1"/>
    <property type="molecule type" value="Genomic_DNA"/>
</dbReference>
<gene>
    <name evidence="1" type="ORF">BpHYR1_004929</name>
</gene>
<dbReference type="AlphaFoldDB" id="A0A3M7S1E6"/>
<dbReference type="Proteomes" id="UP000276133">
    <property type="component" value="Unassembled WGS sequence"/>
</dbReference>
<protein>
    <submittedName>
        <fullName evidence="1">Uncharacterized protein</fullName>
    </submittedName>
</protein>
<sequence>MHLVHYFSRLLALNENQRNFMLAIRQSDRIRSGRSSNCRVHGINMHGHISQHGQRHLIIDDITAMIDNC</sequence>